<accession>A0A0F6YG85</accession>
<proteinExistence type="predicted"/>
<name>A0A0F6YG85_9BACT</name>
<dbReference type="KEGG" id="samy:DB32_000550"/>
<evidence type="ECO:0000313" key="2">
    <source>
        <dbReference type="Proteomes" id="UP000034883"/>
    </source>
</evidence>
<organism evidence="1 2">
    <name type="scientific">Sandaracinus amylolyticus</name>
    <dbReference type="NCBI Taxonomy" id="927083"/>
    <lineage>
        <taxon>Bacteria</taxon>
        <taxon>Pseudomonadati</taxon>
        <taxon>Myxococcota</taxon>
        <taxon>Polyangia</taxon>
        <taxon>Polyangiales</taxon>
        <taxon>Sandaracinaceae</taxon>
        <taxon>Sandaracinus</taxon>
    </lineage>
</organism>
<evidence type="ECO:0000313" key="1">
    <source>
        <dbReference type="EMBL" id="AKF03401.1"/>
    </source>
</evidence>
<protein>
    <submittedName>
        <fullName evidence="1">Uncharacterized protein</fullName>
    </submittedName>
</protein>
<dbReference type="EMBL" id="CP011125">
    <property type="protein sequence ID" value="AKF03401.1"/>
    <property type="molecule type" value="Genomic_DNA"/>
</dbReference>
<gene>
    <name evidence="1" type="ORF">DB32_000550</name>
</gene>
<keyword evidence="2" id="KW-1185">Reference proteome</keyword>
<sequence>MSDRSSARAHVYWIGASRIWVKVVRHPHEPTAVVLTFHGECPCSRA</sequence>
<dbReference type="Proteomes" id="UP000034883">
    <property type="component" value="Chromosome"/>
</dbReference>
<dbReference type="AlphaFoldDB" id="A0A0F6YG85"/>
<reference evidence="1 2" key="1">
    <citation type="submission" date="2015-03" db="EMBL/GenBank/DDBJ databases">
        <title>Genome assembly of Sandaracinus amylolyticus DSM 53668.</title>
        <authorList>
            <person name="Sharma G."/>
            <person name="Subramanian S."/>
        </authorList>
    </citation>
    <scope>NUCLEOTIDE SEQUENCE [LARGE SCALE GENOMIC DNA]</scope>
    <source>
        <strain evidence="1 2">DSM 53668</strain>
    </source>
</reference>